<feature type="region of interest" description="Disordered" evidence="1">
    <location>
        <begin position="1"/>
        <end position="46"/>
    </location>
</feature>
<keyword evidence="4" id="KW-1185">Reference proteome</keyword>
<feature type="compositionally biased region" description="Acidic residues" evidence="1">
    <location>
        <begin position="185"/>
        <end position="194"/>
    </location>
</feature>
<feature type="region of interest" description="Disordered" evidence="1">
    <location>
        <begin position="182"/>
        <end position="245"/>
    </location>
</feature>
<dbReference type="InterPro" id="IPR011256">
    <property type="entry name" value="Reg_factor_effector_dom_sf"/>
</dbReference>
<gene>
    <name evidence="3" type="ORF">SAMN04487966_109106</name>
</gene>
<sequence length="245" mass="25737">MAEKSDAQPEQTEQAEQKQAEQKSPEVKITRLEGATMAGVPAELSGPDQVGEVIGGMFSTAAEKIAAAGGTPGTGISVYDMDPEHPENGLSFTVGYLYAEGPVEGLQLADLPATEAAVLAHRGSMQSIGQSWRALEQWIAESGEWVASGPSREVYLQSGEDVPMDEWVTHLQQPVQPTVVAEAEHLEEELEVSEQDPNGSAKAGSGEAPAEGEDTADDSHDSEAEQRAGAENDAEDAPKVSEPGA</sequence>
<name>A0A1I7MQ98_9MICC</name>
<dbReference type="STRING" id="574650.SAMN04487966_109106"/>
<dbReference type="Gene3D" id="3.20.80.10">
    <property type="entry name" value="Regulatory factor, effector binding domain"/>
    <property type="match status" value="1"/>
</dbReference>
<feature type="compositionally biased region" description="Basic and acidic residues" evidence="1">
    <location>
        <begin position="15"/>
        <end position="31"/>
    </location>
</feature>
<feature type="compositionally biased region" description="Basic and acidic residues" evidence="1">
    <location>
        <begin position="217"/>
        <end position="230"/>
    </location>
</feature>
<dbReference type="AlphaFoldDB" id="A0A1I7MQ98"/>
<dbReference type="SMART" id="SM00871">
    <property type="entry name" value="AraC_E_bind"/>
    <property type="match status" value="1"/>
</dbReference>
<feature type="domain" description="AraC effector-binding" evidence="2">
    <location>
        <begin position="25"/>
        <end position="176"/>
    </location>
</feature>
<dbReference type="Proteomes" id="UP000198881">
    <property type="component" value="Unassembled WGS sequence"/>
</dbReference>
<evidence type="ECO:0000259" key="2">
    <source>
        <dbReference type="SMART" id="SM00871"/>
    </source>
</evidence>
<reference evidence="3 4" key="1">
    <citation type="submission" date="2016-10" db="EMBL/GenBank/DDBJ databases">
        <authorList>
            <person name="de Groot N.N."/>
        </authorList>
    </citation>
    <scope>NUCLEOTIDE SEQUENCE [LARGE SCALE GENOMIC DNA]</scope>
    <source>
        <strain evidence="3 4">CGMCC 1.7054</strain>
    </source>
</reference>
<organism evidence="3 4">
    <name type="scientific">Micrococcus terreus</name>
    <dbReference type="NCBI Taxonomy" id="574650"/>
    <lineage>
        <taxon>Bacteria</taxon>
        <taxon>Bacillati</taxon>
        <taxon>Actinomycetota</taxon>
        <taxon>Actinomycetes</taxon>
        <taxon>Micrococcales</taxon>
        <taxon>Micrococcaceae</taxon>
        <taxon>Micrococcus</taxon>
    </lineage>
</organism>
<evidence type="ECO:0000313" key="4">
    <source>
        <dbReference type="Proteomes" id="UP000198881"/>
    </source>
</evidence>
<dbReference type="EMBL" id="FPCG01000009">
    <property type="protein sequence ID" value="SFV24078.1"/>
    <property type="molecule type" value="Genomic_DNA"/>
</dbReference>
<proteinExistence type="predicted"/>
<dbReference type="SUPFAM" id="SSF55136">
    <property type="entry name" value="Probable bacterial effector-binding domain"/>
    <property type="match status" value="1"/>
</dbReference>
<dbReference type="Pfam" id="PF06445">
    <property type="entry name" value="GyrI-like"/>
    <property type="match status" value="1"/>
</dbReference>
<dbReference type="RefSeq" id="WP_091698449.1">
    <property type="nucleotide sequence ID" value="NZ_FPCG01000009.1"/>
</dbReference>
<dbReference type="InterPro" id="IPR029442">
    <property type="entry name" value="GyrI-like"/>
</dbReference>
<protein>
    <submittedName>
        <fullName evidence="3">DNA gyrase inhibitor GyrI</fullName>
    </submittedName>
</protein>
<accession>A0A1I7MQ98</accession>
<evidence type="ECO:0000313" key="3">
    <source>
        <dbReference type="EMBL" id="SFV24078.1"/>
    </source>
</evidence>
<dbReference type="InterPro" id="IPR010499">
    <property type="entry name" value="AraC_E-bd"/>
</dbReference>
<evidence type="ECO:0000256" key="1">
    <source>
        <dbReference type="SAM" id="MobiDB-lite"/>
    </source>
</evidence>
<dbReference type="OrthoDB" id="7849865at2"/>